<evidence type="ECO:0000313" key="10">
    <source>
        <dbReference type="Proteomes" id="UP000183365"/>
    </source>
</evidence>
<dbReference type="EMBL" id="FQNF01000134">
    <property type="protein sequence ID" value="SGZ41696.1"/>
    <property type="molecule type" value="Genomic_DNA"/>
</dbReference>
<protein>
    <recommendedName>
        <fullName evidence="11">Exocyst complex component SEC15</fullName>
    </recommendedName>
</protein>
<dbReference type="Pfam" id="PF20651">
    <property type="entry name" value="EXOC6_Sec15_N"/>
    <property type="match status" value="1"/>
</dbReference>
<dbReference type="InterPro" id="IPR046361">
    <property type="entry name" value="EXOC6/Sec15_C"/>
</dbReference>
<dbReference type="AlphaFoldDB" id="A0A1L0B564"/>
<dbReference type="Proteomes" id="UP000183365">
    <property type="component" value="Unassembled WGS sequence"/>
</dbReference>
<dbReference type="InterPro" id="IPR042044">
    <property type="entry name" value="EXOC6PINT-1/Sec15/Tip20_C_dom2"/>
</dbReference>
<dbReference type="GO" id="GO:0016020">
    <property type="term" value="C:membrane"/>
    <property type="evidence" value="ECO:0007669"/>
    <property type="project" value="TreeGrafter"/>
</dbReference>
<keyword evidence="10" id="KW-1185">Reference proteome</keyword>
<dbReference type="InterPro" id="IPR007225">
    <property type="entry name" value="EXOC6/Sec15"/>
</dbReference>
<proteinExistence type="inferred from homology"/>
<feature type="region of interest" description="Disordered" evidence="6">
    <location>
        <begin position="923"/>
        <end position="944"/>
    </location>
</feature>
<evidence type="ECO:0000256" key="5">
    <source>
        <dbReference type="SAM" id="Coils"/>
    </source>
</evidence>
<feature type="compositionally biased region" description="Basic and acidic residues" evidence="6">
    <location>
        <begin position="924"/>
        <end position="937"/>
    </location>
</feature>
<evidence type="ECO:0000256" key="6">
    <source>
        <dbReference type="SAM" id="MobiDB-lite"/>
    </source>
</evidence>
<feature type="domain" description="Exocyst complex subunit EXOC6/Sec15 C-terminal" evidence="7">
    <location>
        <begin position="508"/>
        <end position="875"/>
    </location>
</feature>
<dbReference type="Gene3D" id="1.10.357.30">
    <property type="entry name" value="Exocyst complex subunit Sec15 C-terminal domain, N-terminal subdomain"/>
    <property type="match status" value="1"/>
</dbReference>
<evidence type="ECO:0000256" key="4">
    <source>
        <dbReference type="ARBA" id="ARBA00023054"/>
    </source>
</evidence>
<comment type="similarity">
    <text evidence="1">Belongs to the SEC15 family.</text>
</comment>
<dbReference type="VEuPathDB" id="FungiDB:HGUI_03897"/>
<evidence type="ECO:0000259" key="7">
    <source>
        <dbReference type="Pfam" id="PF04091"/>
    </source>
</evidence>
<dbReference type="GO" id="GO:0000145">
    <property type="term" value="C:exocyst"/>
    <property type="evidence" value="ECO:0007669"/>
    <property type="project" value="TreeGrafter"/>
</dbReference>
<feature type="domain" description="Exocyst complex component EXOC6/Sec15 N-terminal" evidence="8">
    <location>
        <begin position="111"/>
        <end position="261"/>
    </location>
</feature>
<evidence type="ECO:0000259" key="8">
    <source>
        <dbReference type="Pfam" id="PF20651"/>
    </source>
</evidence>
<dbReference type="InterPro" id="IPR048359">
    <property type="entry name" value="EXOC6_Sec15_N"/>
</dbReference>
<reference evidence="10" key="1">
    <citation type="submission" date="2016-11" db="EMBL/GenBank/DDBJ databases">
        <authorList>
            <person name="Guldener U."/>
        </authorList>
    </citation>
    <scope>NUCLEOTIDE SEQUENCE [LARGE SCALE GENOMIC DNA]</scope>
</reference>
<dbReference type="Pfam" id="PF04091">
    <property type="entry name" value="Sec15_C"/>
    <property type="match status" value="1"/>
</dbReference>
<dbReference type="InterPro" id="IPR042045">
    <property type="entry name" value="EXOC6/Sec15_C_dom1"/>
</dbReference>
<evidence type="ECO:0000256" key="3">
    <source>
        <dbReference type="ARBA" id="ARBA00022483"/>
    </source>
</evidence>
<dbReference type="GO" id="GO:0006893">
    <property type="term" value="P:Golgi to plasma membrane transport"/>
    <property type="evidence" value="ECO:0007669"/>
    <property type="project" value="TreeGrafter"/>
</dbReference>
<evidence type="ECO:0000313" key="9">
    <source>
        <dbReference type="EMBL" id="SGZ41696.1"/>
    </source>
</evidence>
<name>A0A1L0B564_9ASCO</name>
<evidence type="ECO:0000256" key="2">
    <source>
        <dbReference type="ARBA" id="ARBA00022448"/>
    </source>
</evidence>
<gene>
    <name evidence="9" type="ORF">HGUI_03897</name>
</gene>
<feature type="coiled-coil region" evidence="5">
    <location>
        <begin position="869"/>
        <end position="904"/>
    </location>
</feature>
<dbReference type="PANTHER" id="PTHR12702">
    <property type="entry name" value="SEC15"/>
    <property type="match status" value="1"/>
</dbReference>
<dbReference type="OrthoDB" id="10267033at2759"/>
<evidence type="ECO:0000256" key="1">
    <source>
        <dbReference type="ARBA" id="ARBA00007944"/>
    </source>
</evidence>
<evidence type="ECO:0008006" key="11">
    <source>
        <dbReference type="Google" id="ProtNLM"/>
    </source>
</evidence>
<keyword evidence="4 5" id="KW-0175">Coiled coil</keyword>
<sequence length="957" mass="112517">MVADNTGLIDFNKHNFEANTDIFQSNLSLKNNNNVSNSRVYKDFKNLLIEQTINNEDLTQNDNEYDSWVPFINDFIEEGKLEEAVESLQIDSEQFLEDNDILSKNPVFFKQINQCFEKLYNLQDDIDGLKLAENLQSLDEYLNSEIKNLLAIKEKNYKLSTNDNKLKACSSYIENLLGILELFNNCNEFINNSKNFIAALNTLKTLEIYLNKSLTTTNKFDFMRLFKDRIVFIKEKIKTEIFLQLKESLNPKLDKKFERYGLMYQDLYHNGYLKNWKLFLSKNLIFKKMNVTQDAMNLKFNSDMEKLMRVNFLEDPHLESIQRDLLSLDKWYNLIPFFDALQVFKLFDEYDTTNSLTETQQIIGGTTELDQLLLECQKIFKAFKQELIKPLILDDSITEETSKKDINRNTLNKKSFFNDINDFNIYIQKLIGLIQFETFIEKKTDHVFKDSLNIYGFWKQFLGTFVDEVFLYITNNELNNSEFYTQINDNLAILIVAFKENNLYYSDLLDLQLENFKLYTLKEFTTFDVSFKNLLNDDDFMPLNLDEKKLFSKILKLCWFKDEDMEAFENQNLIENGAINTSNNDEFLVCLPFSPLYPMTCSLLRKIESNMVKFIDFYNFENLTLDFKKQVVQGIDKIFMDSVINSFEQKLTTTSREALSQIYINLEYFHLATLEMSTKLVRTLRLNKNFQLKSCDKMNDLRDSIENKLIHLIDSKVQDLIEMIEIDWTSEKVSNEPNLIISDIAQFLEMMFTSTLINLPPQIRTLLIFREFDIITDRFLKIFIHDTPNRITPQAVLNFETDINCLQSVIDALFNGVIFKNDDITSRESLTSTFDEINQYIKLIKTGKIDENFANMRMKIYPRIQPELALKLMKKLSTYQNMLKEKEEERIRQLELENELTSGDKKDTLSLYATQSKKLFGLGKKKDDSSKLGDDSRSLFSSKNKKKLASVFQRKGL</sequence>
<dbReference type="Gene3D" id="1.20.58.670">
    <property type="entry name" value="Dsl1p vesicle tethering complex, Tip20p subunit, domain D"/>
    <property type="match status" value="1"/>
</dbReference>
<keyword evidence="2" id="KW-0813">Transport</keyword>
<keyword evidence="3" id="KW-0268">Exocytosis</keyword>
<dbReference type="GO" id="GO:0090522">
    <property type="term" value="P:vesicle tethering involved in exocytosis"/>
    <property type="evidence" value="ECO:0007669"/>
    <property type="project" value="InterPro"/>
</dbReference>
<organism evidence="9 10">
    <name type="scientific">Hanseniaspora guilliermondii</name>
    <dbReference type="NCBI Taxonomy" id="56406"/>
    <lineage>
        <taxon>Eukaryota</taxon>
        <taxon>Fungi</taxon>
        <taxon>Dikarya</taxon>
        <taxon>Ascomycota</taxon>
        <taxon>Saccharomycotina</taxon>
        <taxon>Saccharomycetes</taxon>
        <taxon>Saccharomycodales</taxon>
        <taxon>Saccharomycodaceae</taxon>
        <taxon>Hanseniaspora</taxon>
    </lineage>
</organism>
<accession>A0A1L0B564</accession>
<dbReference type="PANTHER" id="PTHR12702:SF0">
    <property type="entry name" value="EXOCYST COMPLEX COMPONENT 6"/>
    <property type="match status" value="1"/>
</dbReference>
<dbReference type="GO" id="GO:0006886">
    <property type="term" value="P:intracellular protein transport"/>
    <property type="evidence" value="ECO:0007669"/>
    <property type="project" value="InterPro"/>
</dbReference>